<evidence type="ECO:0000313" key="1">
    <source>
        <dbReference type="EMBL" id="KAK2191060.1"/>
    </source>
</evidence>
<protein>
    <submittedName>
        <fullName evidence="1">Uncharacterized protein</fullName>
    </submittedName>
</protein>
<dbReference type="EMBL" id="JAODUO010000061">
    <property type="protein sequence ID" value="KAK2191060.1"/>
    <property type="molecule type" value="Genomic_DNA"/>
</dbReference>
<keyword evidence="2" id="KW-1185">Reference proteome</keyword>
<sequence>MRKCLEVGHDRRCTTTSTVRTTKSSRWKERMLIVKGRRLTRGCLQRTDVTYHFHGRRRVRNTSSYTPTRYAALNHINTPRPFPR</sequence>
<gene>
    <name evidence="1" type="ORF">NP493_60g02009</name>
</gene>
<comment type="caution">
    <text evidence="1">The sequence shown here is derived from an EMBL/GenBank/DDBJ whole genome shotgun (WGS) entry which is preliminary data.</text>
</comment>
<accession>A0AAD9PAB1</accession>
<proteinExistence type="predicted"/>
<dbReference type="Proteomes" id="UP001209878">
    <property type="component" value="Unassembled WGS sequence"/>
</dbReference>
<organism evidence="1 2">
    <name type="scientific">Ridgeia piscesae</name>
    <name type="common">Tubeworm</name>
    <dbReference type="NCBI Taxonomy" id="27915"/>
    <lineage>
        <taxon>Eukaryota</taxon>
        <taxon>Metazoa</taxon>
        <taxon>Spiralia</taxon>
        <taxon>Lophotrochozoa</taxon>
        <taxon>Annelida</taxon>
        <taxon>Polychaeta</taxon>
        <taxon>Sedentaria</taxon>
        <taxon>Canalipalpata</taxon>
        <taxon>Sabellida</taxon>
        <taxon>Siboglinidae</taxon>
        <taxon>Ridgeia</taxon>
    </lineage>
</organism>
<reference evidence="1" key="1">
    <citation type="journal article" date="2023" name="Mol. Biol. Evol.">
        <title>Third-Generation Sequencing Reveals the Adaptive Role of the Epigenome in Three Deep-Sea Polychaetes.</title>
        <authorList>
            <person name="Perez M."/>
            <person name="Aroh O."/>
            <person name="Sun Y."/>
            <person name="Lan Y."/>
            <person name="Juniper S.K."/>
            <person name="Young C.R."/>
            <person name="Angers B."/>
            <person name="Qian P.Y."/>
        </authorList>
    </citation>
    <scope>NUCLEOTIDE SEQUENCE</scope>
    <source>
        <strain evidence="1">R07B-5</strain>
    </source>
</reference>
<evidence type="ECO:0000313" key="2">
    <source>
        <dbReference type="Proteomes" id="UP001209878"/>
    </source>
</evidence>
<name>A0AAD9PAB1_RIDPI</name>
<dbReference type="AlphaFoldDB" id="A0AAD9PAB1"/>